<protein>
    <recommendedName>
        <fullName evidence="3">SMODS and SLOG-associating 2TM effector domain-containing protein</fullName>
    </recommendedName>
</protein>
<keyword evidence="5" id="KW-1185">Reference proteome</keyword>
<evidence type="ECO:0000313" key="5">
    <source>
        <dbReference type="Proteomes" id="UP001358417"/>
    </source>
</evidence>
<evidence type="ECO:0000256" key="1">
    <source>
        <dbReference type="SAM" id="MobiDB-lite"/>
    </source>
</evidence>
<evidence type="ECO:0000256" key="2">
    <source>
        <dbReference type="SAM" id="Phobius"/>
    </source>
</evidence>
<dbReference type="Proteomes" id="UP001358417">
    <property type="component" value="Unassembled WGS sequence"/>
</dbReference>
<dbReference type="GeneID" id="89969283"/>
<dbReference type="RefSeq" id="XP_064712547.1">
    <property type="nucleotide sequence ID" value="XM_064844687.1"/>
</dbReference>
<dbReference type="InterPro" id="IPR041622">
    <property type="entry name" value="SLATT_fungi"/>
</dbReference>
<keyword evidence="2" id="KW-0472">Membrane</keyword>
<evidence type="ECO:0000313" key="4">
    <source>
        <dbReference type="EMBL" id="KAK5065223.1"/>
    </source>
</evidence>
<sequence length="268" mass="29303">MATSKSHTEARELSKKRKTESEPVDGEGDYAQPGQANLSHDDIVAGSATDGTPLLAVSNSSQSSHGGGSVHNGGRRDDDHRNQQALRSNKLDQFCERLDIVPPKESTKYAGFKPKKGGDWARILSSIRKHQVLSYALKALAVVLVILQLGLGITISVLTSLEGNHVKTVVIILGATNSFVGGLAAILQYWGQPTRESRYYASLKLVQSDVEALIGEFKDPNTNKYPYEEGKLVMAKYAQANKDAWSNDPMIWIQNTKPRGQDDRRSGI</sequence>
<keyword evidence="2" id="KW-1133">Transmembrane helix</keyword>
<accession>A0AAV9NWE2</accession>
<evidence type="ECO:0000259" key="3">
    <source>
        <dbReference type="Pfam" id="PF18142"/>
    </source>
</evidence>
<organism evidence="4 5">
    <name type="scientific">Exophiala bonariae</name>
    <dbReference type="NCBI Taxonomy" id="1690606"/>
    <lineage>
        <taxon>Eukaryota</taxon>
        <taxon>Fungi</taxon>
        <taxon>Dikarya</taxon>
        <taxon>Ascomycota</taxon>
        <taxon>Pezizomycotina</taxon>
        <taxon>Eurotiomycetes</taxon>
        <taxon>Chaetothyriomycetidae</taxon>
        <taxon>Chaetothyriales</taxon>
        <taxon>Herpotrichiellaceae</taxon>
        <taxon>Exophiala</taxon>
    </lineage>
</organism>
<feature type="region of interest" description="Disordered" evidence="1">
    <location>
        <begin position="1"/>
        <end position="81"/>
    </location>
</feature>
<feature type="compositionally biased region" description="Basic and acidic residues" evidence="1">
    <location>
        <begin position="1"/>
        <end position="13"/>
    </location>
</feature>
<dbReference type="AlphaFoldDB" id="A0AAV9NWE2"/>
<dbReference type="NCBIfam" id="NF033635">
    <property type="entry name" value="SLATT_fungal"/>
    <property type="match status" value="1"/>
</dbReference>
<name>A0AAV9NWE2_9EURO</name>
<gene>
    <name evidence="4" type="ORF">LTR84_001061</name>
</gene>
<proteinExistence type="predicted"/>
<comment type="caution">
    <text evidence="4">The sequence shown here is derived from an EMBL/GenBank/DDBJ whole genome shotgun (WGS) entry which is preliminary data.</text>
</comment>
<dbReference type="Pfam" id="PF18142">
    <property type="entry name" value="SLATT_fungal"/>
    <property type="match status" value="1"/>
</dbReference>
<feature type="transmembrane region" description="Helical" evidence="2">
    <location>
        <begin position="169"/>
        <end position="190"/>
    </location>
</feature>
<feature type="transmembrane region" description="Helical" evidence="2">
    <location>
        <begin position="132"/>
        <end position="157"/>
    </location>
</feature>
<reference evidence="4 5" key="1">
    <citation type="submission" date="2023-08" db="EMBL/GenBank/DDBJ databases">
        <title>Black Yeasts Isolated from many extreme environments.</title>
        <authorList>
            <person name="Coleine C."/>
            <person name="Stajich J.E."/>
            <person name="Selbmann L."/>
        </authorList>
    </citation>
    <scope>NUCLEOTIDE SEQUENCE [LARGE SCALE GENOMIC DNA]</scope>
    <source>
        <strain evidence="4 5">CCFEE 5792</strain>
    </source>
</reference>
<keyword evidence="2" id="KW-0812">Transmembrane</keyword>
<feature type="domain" description="SMODS and SLOG-associating 2TM effector" evidence="3">
    <location>
        <begin position="126"/>
        <end position="220"/>
    </location>
</feature>
<dbReference type="EMBL" id="JAVRRD010000001">
    <property type="protein sequence ID" value="KAK5065223.1"/>
    <property type="molecule type" value="Genomic_DNA"/>
</dbReference>